<keyword evidence="2" id="KW-1185">Reference proteome</keyword>
<evidence type="ECO:0000313" key="1">
    <source>
        <dbReference type="EMBL" id="CAB0039808.1"/>
    </source>
</evidence>
<sequence>MYGKGGGAAAAVVQLRFCCVRSSSRTEPQFIACTDGRACIIQSFDSETSSRNNTSGIRLLLCAEQQQQQFSAIMYLLIDEEMRNYPHGLLLAPCSTIGRGGHSIRHSMASLFANWKLKHFALSRELTSVQRVDRLSCMREEVHVPIARIQLVVVALLILCTRRAYDDHNSCVRCIFEYPRERVQKKAAAAAAAELQRTGSSASSGALARLQAKLPAQLATRRHNSMGGENQ</sequence>
<reference evidence="1 2" key="1">
    <citation type="submission" date="2020-02" db="EMBL/GenBank/DDBJ databases">
        <authorList>
            <person name="Ferguson B K."/>
        </authorList>
    </citation>
    <scope>NUCLEOTIDE SEQUENCE [LARGE SCALE GENOMIC DNA]</scope>
</reference>
<organism evidence="1 2">
    <name type="scientific">Trichogramma brassicae</name>
    <dbReference type="NCBI Taxonomy" id="86971"/>
    <lineage>
        <taxon>Eukaryota</taxon>
        <taxon>Metazoa</taxon>
        <taxon>Ecdysozoa</taxon>
        <taxon>Arthropoda</taxon>
        <taxon>Hexapoda</taxon>
        <taxon>Insecta</taxon>
        <taxon>Pterygota</taxon>
        <taxon>Neoptera</taxon>
        <taxon>Endopterygota</taxon>
        <taxon>Hymenoptera</taxon>
        <taxon>Apocrita</taxon>
        <taxon>Proctotrupomorpha</taxon>
        <taxon>Chalcidoidea</taxon>
        <taxon>Trichogrammatidae</taxon>
        <taxon>Trichogramma</taxon>
    </lineage>
</organism>
<protein>
    <submittedName>
        <fullName evidence="1">Uncharacterized protein</fullName>
    </submittedName>
</protein>
<evidence type="ECO:0000313" key="2">
    <source>
        <dbReference type="Proteomes" id="UP000479190"/>
    </source>
</evidence>
<proteinExistence type="predicted"/>
<name>A0A6H5IQR6_9HYME</name>
<dbReference type="AlphaFoldDB" id="A0A6H5IQR6"/>
<dbReference type="Proteomes" id="UP000479190">
    <property type="component" value="Unassembled WGS sequence"/>
</dbReference>
<accession>A0A6H5IQR6</accession>
<gene>
    <name evidence="1" type="ORF">TBRA_LOCUS11546</name>
</gene>
<dbReference type="EMBL" id="CADCXV010000983">
    <property type="protein sequence ID" value="CAB0039808.1"/>
    <property type="molecule type" value="Genomic_DNA"/>
</dbReference>